<dbReference type="InterPro" id="IPR011010">
    <property type="entry name" value="DNA_brk_join_enz"/>
</dbReference>
<feature type="domain" description="Tyr recombinase" evidence="4">
    <location>
        <begin position="86"/>
        <end position="278"/>
    </location>
</feature>
<gene>
    <name evidence="5" type="ORF">D8I35_03515</name>
</gene>
<dbReference type="InterPro" id="IPR002104">
    <property type="entry name" value="Integrase_catalytic"/>
</dbReference>
<evidence type="ECO:0000256" key="3">
    <source>
        <dbReference type="ARBA" id="ARBA00023172"/>
    </source>
</evidence>
<reference evidence="5 6" key="1">
    <citation type="submission" date="2018-10" db="EMBL/GenBank/DDBJ databases">
        <title>Draft genome of Cortibacter populi DSM10536.</title>
        <authorList>
            <person name="Bernier A.-M."/>
            <person name="Bernard K."/>
        </authorList>
    </citation>
    <scope>NUCLEOTIDE SEQUENCE [LARGE SCALE GENOMIC DNA]</scope>
    <source>
        <strain evidence="5 6">DSM 105136</strain>
    </source>
</reference>
<evidence type="ECO:0000259" key="4">
    <source>
        <dbReference type="PROSITE" id="PS51898"/>
    </source>
</evidence>
<evidence type="ECO:0000256" key="1">
    <source>
        <dbReference type="ARBA" id="ARBA00022829"/>
    </source>
</evidence>
<dbReference type="GO" id="GO:0006310">
    <property type="term" value="P:DNA recombination"/>
    <property type="evidence" value="ECO:0007669"/>
    <property type="project" value="UniProtKB-KW"/>
</dbReference>
<dbReference type="Pfam" id="PF00589">
    <property type="entry name" value="Phage_integrase"/>
    <property type="match status" value="1"/>
</dbReference>
<dbReference type="AlphaFoldDB" id="A0A3M6QYW1"/>
<evidence type="ECO:0000313" key="5">
    <source>
        <dbReference type="EMBL" id="RMX08194.1"/>
    </source>
</evidence>
<dbReference type="GO" id="GO:0015074">
    <property type="term" value="P:DNA integration"/>
    <property type="evidence" value="ECO:0007669"/>
    <property type="project" value="UniProtKB-KW"/>
</dbReference>
<evidence type="ECO:0000256" key="2">
    <source>
        <dbReference type="ARBA" id="ARBA00022908"/>
    </source>
</evidence>
<organism evidence="5 6">
    <name type="scientific">Corticibacter populi</name>
    <dbReference type="NCBI Taxonomy" id="1550736"/>
    <lineage>
        <taxon>Bacteria</taxon>
        <taxon>Pseudomonadati</taxon>
        <taxon>Pseudomonadota</taxon>
        <taxon>Betaproteobacteria</taxon>
        <taxon>Burkholderiales</taxon>
        <taxon>Comamonadaceae</taxon>
        <taxon>Corticibacter</taxon>
    </lineage>
</organism>
<dbReference type="Proteomes" id="UP000278006">
    <property type="component" value="Unassembled WGS sequence"/>
</dbReference>
<dbReference type="EMBL" id="RDQO01000001">
    <property type="protein sequence ID" value="RMX08194.1"/>
    <property type="molecule type" value="Genomic_DNA"/>
</dbReference>
<keyword evidence="1" id="KW-0159">Chromosome partition</keyword>
<dbReference type="InterPro" id="IPR050090">
    <property type="entry name" value="Tyrosine_recombinase_XerCD"/>
</dbReference>
<dbReference type="Gene3D" id="1.10.443.10">
    <property type="entry name" value="Intergrase catalytic core"/>
    <property type="match status" value="1"/>
</dbReference>
<keyword evidence="2" id="KW-0229">DNA integration</keyword>
<dbReference type="GO" id="GO:0007059">
    <property type="term" value="P:chromosome segregation"/>
    <property type="evidence" value="ECO:0007669"/>
    <property type="project" value="UniProtKB-KW"/>
</dbReference>
<protein>
    <submittedName>
        <fullName evidence="5">Integrase</fullName>
    </submittedName>
</protein>
<dbReference type="PROSITE" id="PS51898">
    <property type="entry name" value="TYR_RECOMBINASE"/>
    <property type="match status" value="1"/>
</dbReference>
<dbReference type="InterPro" id="IPR013762">
    <property type="entry name" value="Integrase-like_cat_sf"/>
</dbReference>
<accession>A0A3M6QYW1</accession>
<dbReference type="GO" id="GO:0003677">
    <property type="term" value="F:DNA binding"/>
    <property type="evidence" value="ECO:0007669"/>
    <property type="project" value="InterPro"/>
</dbReference>
<comment type="caution">
    <text evidence="5">The sequence shown here is derived from an EMBL/GenBank/DDBJ whole genome shotgun (WGS) entry which is preliminary data.</text>
</comment>
<dbReference type="PANTHER" id="PTHR30349">
    <property type="entry name" value="PHAGE INTEGRASE-RELATED"/>
    <property type="match status" value="1"/>
</dbReference>
<keyword evidence="3" id="KW-0233">DNA recombination</keyword>
<evidence type="ECO:0000313" key="6">
    <source>
        <dbReference type="Proteomes" id="UP000278006"/>
    </source>
</evidence>
<dbReference type="SUPFAM" id="SSF56349">
    <property type="entry name" value="DNA breaking-rejoining enzymes"/>
    <property type="match status" value="1"/>
</dbReference>
<proteinExistence type="predicted"/>
<name>A0A3M6QYW1_9BURK</name>
<keyword evidence="6" id="KW-1185">Reference proteome</keyword>
<sequence>MRQLETLAASFARWLNVHGFVPWYRITPTVLEDYVLDGQQRLSHAALQVRLWFLRLLYRWAEGAGICSATLLRPLEQPRPCRRSRPEPHVLSIEQVDHLLAMPDTATPIGIRDRCALELLYATGLRACELLGLEPHQVSPGSRCIRIWGKGDKERMVIYGDEAANWLQRYLAARSELLRQRGYKPWVTRQLFVSNCKPGQAPEMRYWQLRRMVRQHAKAAGLDATPHTLRHSFATHLYMGQADLRSIQLLLGHEWLATTALYLSCRFVDAKRLLDEHHPRGECYEHFRRGERFVESSSKGRAAALPSIRPGYGQRG</sequence>
<dbReference type="PANTHER" id="PTHR30349:SF81">
    <property type="entry name" value="TYROSINE RECOMBINASE XERC"/>
    <property type="match status" value="1"/>
</dbReference>